<evidence type="ECO:0000256" key="3">
    <source>
        <dbReference type="PROSITE-ProRule" id="PRU00192"/>
    </source>
</evidence>
<dbReference type="FunFam" id="2.30.30.40:FF:000100">
    <property type="entry name" value="SH3 domain-containing YSC84-like protein 1"/>
    <property type="match status" value="1"/>
</dbReference>
<evidence type="ECO:0000256" key="2">
    <source>
        <dbReference type="ARBA" id="ARBA00022443"/>
    </source>
</evidence>
<accession>A0A0C3C4T2</accession>
<dbReference type="GO" id="GO:0035091">
    <property type="term" value="F:phosphatidylinositol binding"/>
    <property type="evidence" value="ECO:0007669"/>
    <property type="project" value="TreeGrafter"/>
</dbReference>
<proteinExistence type="inferred from homology"/>
<dbReference type="FunCoup" id="A0A0C3C4T2">
    <property type="interactions" value="36"/>
</dbReference>
<dbReference type="PROSITE" id="PS50002">
    <property type="entry name" value="SH3"/>
    <property type="match status" value="1"/>
</dbReference>
<protein>
    <recommendedName>
        <fullName evidence="5">SH3 domain-containing protein</fullName>
    </recommendedName>
</protein>
<reference evidence="7" key="2">
    <citation type="submission" date="2015-01" db="EMBL/GenBank/DDBJ databases">
        <title>Evolutionary Origins and Diversification of the Mycorrhizal Mutualists.</title>
        <authorList>
            <consortium name="DOE Joint Genome Institute"/>
            <consortium name="Mycorrhizal Genomics Consortium"/>
            <person name="Kohler A."/>
            <person name="Kuo A."/>
            <person name="Nagy L.G."/>
            <person name="Floudas D."/>
            <person name="Copeland A."/>
            <person name="Barry K.W."/>
            <person name="Cichocki N."/>
            <person name="Veneault-Fourrey C."/>
            <person name="LaButti K."/>
            <person name="Lindquist E.A."/>
            <person name="Lipzen A."/>
            <person name="Lundell T."/>
            <person name="Morin E."/>
            <person name="Murat C."/>
            <person name="Riley R."/>
            <person name="Ohm R."/>
            <person name="Sun H."/>
            <person name="Tunlid A."/>
            <person name="Henrissat B."/>
            <person name="Grigoriev I.V."/>
            <person name="Hibbett D.S."/>
            <person name="Martin F."/>
        </authorList>
    </citation>
    <scope>NUCLEOTIDE SEQUENCE [LARGE SCALE GENOMIC DNA]</scope>
    <source>
        <strain evidence="7">F 1598</strain>
    </source>
</reference>
<dbReference type="PANTHER" id="PTHR15629">
    <property type="entry name" value="SH3YL1 PROTEIN"/>
    <property type="match status" value="1"/>
</dbReference>
<dbReference type="EMBL" id="KN832987">
    <property type="protein sequence ID" value="KIM84622.1"/>
    <property type="molecule type" value="Genomic_DNA"/>
</dbReference>
<feature type="domain" description="SH3" evidence="5">
    <location>
        <begin position="429"/>
        <end position="488"/>
    </location>
</feature>
<dbReference type="PANTHER" id="PTHR15629:SF2">
    <property type="entry name" value="SH3 DOMAIN-CONTAINING YSC84-LIKE PROTEIN 1"/>
    <property type="match status" value="1"/>
</dbReference>
<dbReference type="InterPro" id="IPR051702">
    <property type="entry name" value="SH3_domain_YSC84-like"/>
</dbReference>
<dbReference type="GO" id="GO:0051017">
    <property type="term" value="P:actin filament bundle assembly"/>
    <property type="evidence" value="ECO:0007669"/>
    <property type="project" value="TreeGrafter"/>
</dbReference>
<gene>
    <name evidence="6" type="ORF">PILCRDRAFT_818197</name>
</gene>
<evidence type="ECO:0000313" key="7">
    <source>
        <dbReference type="Proteomes" id="UP000054166"/>
    </source>
</evidence>
<dbReference type="Proteomes" id="UP000054166">
    <property type="component" value="Unassembled WGS sequence"/>
</dbReference>
<organism evidence="6 7">
    <name type="scientific">Piloderma croceum (strain F 1598)</name>
    <dbReference type="NCBI Taxonomy" id="765440"/>
    <lineage>
        <taxon>Eukaryota</taxon>
        <taxon>Fungi</taxon>
        <taxon>Dikarya</taxon>
        <taxon>Basidiomycota</taxon>
        <taxon>Agaricomycotina</taxon>
        <taxon>Agaricomycetes</taxon>
        <taxon>Agaricomycetidae</taxon>
        <taxon>Atheliales</taxon>
        <taxon>Atheliaceae</taxon>
        <taxon>Piloderma</taxon>
    </lineage>
</organism>
<sequence>MKLNTPLPQSLPKECAKAAKIFNSFVDSGNNGLDGVIPRSVLENAKGFAIFTIIKAGFLFSARAGSGIVIAKLEDGTWSAPSAIGTAGLGVGGQAGAEMTDFLVVLNSRSFVRSFMSAGSLTLGGNMSIAFGPLGRNGEATGSINSSGKMAAMYSYSKTRGLFGGVSVEGSVIVERQDANSIAYKSDVSAKQLLSGSVDPPEWASSLIRTLESCTGMPGSRKWINDGNHDFRSNYAFGGGVGSPGNENGPSVKGGKKKKAQDNPFPPPSWGQRTDSGSYFQPEFPDEFGTPTTTPRAWNSFRDKADPFSTADFDTHFESDFSPNDQQTSSQLSRSRDSAAMNNGFSSGPLFDSLPSSDFTQSTMSPKSTAHSRSMSAASPFSHGSLSSTNPFMSNGGSGSTSHQRSFSLAHASYITPKPELTAPLLPEDGIARAIALYNFEAVESGDLSFSKGDVIIVTQKSESSDDWWMGKLHGAEGIFPANFVEVV</sequence>
<evidence type="ECO:0000256" key="1">
    <source>
        <dbReference type="ARBA" id="ARBA00007761"/>
    </source>
</evidence>
<dbReference type="GO" id="GO:0030479">
    <property type="term" value="C:actin cortical patch"/>
    <property type="evidence" value="ECO:0007669"/>
    <property type="project" value="TreeGrafter"/>
</dbReference>
<dbReference type="SUPFAM" id="SSF50044">
    <property type="entry name" value="SH3-domain"/>
    <property type="match status" value="1"/>
</dbReference>
<dbReference type="GO" id="GO:0051015">
    <property type="term" value="F:actin filament binding"/>
    <property type="evidence" value="ECO:0007669"/>
    <property type="project" value="TreeGrafter"/>
</dbReference>
<dbReference type="AlphaFoldDB" id="A0A0C3C4T2"/>
<feature type="compositionally biased region" description="Polar residues" evidence="4">
    <location>
        <begin position="354"/>
        <end position="404"/>
    </location>
</feature>
<dbReference type="InterPro" id="IPR007461">
    <property type="entry name" value="Ysc84_actin-binding"/>
</dbReference>
<name>A0A0C3C4T2_PILCF</name>
<evidence type="ECO:0000313" key="6">
    <source>
        <dbReference type="EMBL" id="KIM84622.1"/>
    </source>
</evidence>
<reference evidence="6 7" key="1">
    <citation type="submission" date="2014-04" db="EMBL/GenBank/DDBJ databases">
        <authorList>
            <consortium name="DOE Joint Genome Institute"/>
            <person name="Kuo A."/>
            <person name="Tarkka M."/>
            <person name="Buscot F."/>
            <person name="Kohler A."/>
            <person name="Nagy L.G."/>
            <person name="Floudas D."/>
            <person name="Copeland A."/>
            <person name="Barry K.W."/>
            <person name="Cichocki N."/>
            <person name="Veneault-Fourrey C."/>
            <person name="LaButti K."/>
            <person name="Lindquist E.A."/>
            <person name="Lipzen A."/>
            <person name="Lundell T."/>
            <person name="Morin E."/>
            <person name="Murat C."/>
            <person name="Sun H."/>
            <person name="Tunlid A."/>
            <person name="Henrissat B."/>
            <person name="Grigoriev I.V."/>
            <person name="Hibbett D.S."/>
            <person name="Martin F."/>
            <person name="Nordberg H.P."/>
            <person name="Cantor M.N."/>
            <person name="Hua S.X."/>
        </authorList>
    </citation>
    <scope>NUCLEOTIDE SEQUENCE [LARGE SCALE GENOMIC DNA]</scope>
    <source>
        <strain evidence="6 7">F 1598</strain>
    </source>
</reference>
<dbReference type="CDD" id="cd11525">
    <property type="entry name" value="SYLF_SH3YL1_like"/>
    <property type="match status" value="1"/>
</dbReference>
<dbReference type="InterPro" id="IPR001452">
    <property type="entry name" value="SH3_domain"/>
</dbReference>
<dbReference type="Pfam" id="PF00018">
    <property type="entry name" value="SH3_1"/>
    <property type="match status" value="1"/>
</dbReference>
<keyword evidence="7" id="KW-1185">Reference proteome</keyword>
<dbReference type="HOGENOM" id="CLU_015320_2_2_1"/>
<feature type="region of interest" description="Disordered" evidence="4">
    <location>
        <begin position="238"/>
        <end position="404"/>
    </location>
</feature>
<dbReference type="Pfam" id="PF04366">
    <property type="entry name" value="Ysc84"/>
    <property type="match status" value="1"/>
</dbReference>
<dbReference type="OrthoDB" id="443981at2759"/>
<comment type="similarity">
    <text evidence="1">Belongs to the SH3YL1 family.</text>
</comment>
<dbReference type="GO" id="GO:0051666">
    <property type="term" value="P:actin cortical patch localization"/>
    <property type="evidence" value="ECO:0007669"/>
    <property type="project" value="TreeGrafter"/>
</dbReference>
<keyword evidence="2 3" id="KW-0728">SH3 domain</keyword>
<dbReference type="InterPro" id="IPR036028">
    <property type="entry name" value="SH3-like_dom_sf"/>
</dbReference>
<dbReference type="Gene3D" id="2.30.30.40">
    <property type="entry name" value="SH3 Domains"/>
    <property type="match status" value="1"/>
</dbReference>
<dbReference type="STRING" id="765440.A0A0C3C4T2"/>
<dbReference type="InParanoid" id="A0A0C3C4T2"/>
<dbReference type="SMART" id="SM00326">
    <property type="entry name" value="SH3"/>
    <property type="match status" value="1"/>
</dbReference>
<dbReference type="InterPro" id="IPR033643">
    <property type="entry name" value="SYLF_SH3YL1-like"/>
</dbReference>
<dbReference type="PRINTS" id="PR00452">
    <property type="entry name" value="SH3DOMAIN"/>
</dbReference>
<feature type="compositionally biased region" description="Polar residues" evidence="4">
    <location>
        <begin position="321"/>
        <end position="333"/>
    </location>
</feature>
<evidence type="ECO:0000259" key="5">
    <source>
        <dbReference type="PROSITE" id="PS50002"/>
    </source>
</evidence>
<evidence type="ECO:0000256" key="4">
    <source>
        <dbReference type="SAM" id="MobiDB-lite"/>
    </source>
</evidence>